<sequence length="3538" mass="410582">MDAQIKEILENKNIYSQNKRLHQYMINNGVDELLLVIKNFKLENVFVDQFKDYAENSEITREQYRILEIIYVIILLKNKVSFYSRVGRNKQSMWEIKQQRKNSNSSSLKIDLQQQSFFEYLRTFSEKDGDSYQNISGNSKNIIDKSPELPTNIFLINKNGRIEDDSSIFFYEFEIIVQDVKMCNYDTLFVLEDVLAISKKAFKLHKDLVQICHPKYFSRITKSTIEISFEYINNCISEMNHDYNDYLSRINQLPKPYNLLRLPGISSLENVKKTDQYKTFNRYCYPDKELSELKDTKIEYDDNINNNSMSNNIYYVNLSEPNICIYNIMFQLNNQKKPHPGQIFYLEKKFDFDSFKRVFQDITDMIIFLVLGGSEKDNLVCELTYANWKPWTCANIFILNDVTKTSLTQIPNIRQYKEPLSNQDIWSLFKQQIQYDRIGIKTFYLIYGPSQSGKSEWIKRNIGLGNTNKNYFTLSLRPNYKVRSLLRTIKSISSTEFSLHINVSYLAPLEEVSRFLYPLTYGVILDEKIGELVFIPPTCQLSIYLEITSDSLPQLEKSIPLATNLATKFFLFPLDQQPEQQRQQLLETQAEMAEKLHLHQQHQDKKQKLNQEIEEIEKQKSPNQFDQTKAIRVQINNLDAQQQKLQQQLKQHQDHLQEEQAIQFQKLQSQSTDEILCFSYISCDFDYKPLPSSTISNLENYVEHIQEILKNELCIQSSLAKAEDLFNIFKEKKYYSQKHCFFKLLANRLQFLGTYYDYLMELGSSDRITGGNSMKMAPSFKLVYSLFVLESLCLSQPQSQDFSIPFVSMYSFKVESYQVKECKLKFFFNQDIPNLTNKIENKDYYFIIQERKKDSMEKELAAILRNQEEPKEMQLDPLNVNEIYYLLIFWKKLEFNGNLVLSGNTGVGKTFLFKHFPTLINFKHQLVAHKIRGLIHEDIANFFLSDKMPSKLIANEKLKQELQAKKEPLDQTIRSIHSNIKDNQKSIDFLKRILDQIKFIISEFTAIDDDLLQESLKQPILDIDFVCKQIQQLSIAPPREVFQRVSVNQHFTCNIFYDTLNKINRNSLKLAKLNPDFKMVVIFDNMNTAPTDSLALMTELIMDHTLDGLSIGTENIIWVGTIVIPPLGSENKEVAPLLVKNTSTSLDIIRVDLDSLGQQSIQAFLKTLPKDLAEALKIGLEGQTIDQVATVPSIRDLIRAKDLYDFLNSHQNIFNHDLLDHNKISYETSAIIIVVRVMLLNRILSRKERNYLETLYHQFFKKILENSFSFFDIFESAYKTFIDKNLKRSPLPNTIIKTVGWYKTNFYMLLSILINQPLCIVGPPGCSKTFSLETIDLLRPDLFEDIKQFRLACNSRVGEKDIQALYQLANDYSNNNPKSICMVILDDAGLLEQENSPLGILNDYSDKNIPVNNRITTVVISDKILDASITNRMLLFYLADSDKNLHFPVKKLGIGDFKEISQTLIGRPKTKDSSVTSSRGSLSRFIMTIDPTENRRTLQLLSLKGFEIPKMTTLRVPYFQKDQAEHYVPQILNQITNLMKSDITLVLVNGDTVMEYLYDVFNLDFNGVIQLDFKGRARDSYRPMSPKFLVSPRFKLIVHLEQYKIKSTPLTLLDRFEKVIVTLDSKDTDLFKTEEDFPKFLLEKDINDTILSFIYNEQLNYKTIIDESKELEQNVIRKIMKVLPLESTNLALLPPDQLILDNYLGFDINKPLPKQVNVIYIRSPLWVIEQYIINNCVGPFEIHIFEQYTDEFEFKSTLKPTIQNHFVALTFNSSLDQKKIDIVLETFQDYLRNAHQNRLTILCSSQDYKLKLVHPYLDKPFEYQYVDSLSAPNPRTKAVHNLFQIYCGQKSDSQQSVYQFLKQVVSKVVISLVENIVIPSSLGYTFQSTKAQGFYSNDKGKRVEIIKEFFINPPPKLLNTILRVLYIDWLQFSVFEGILKNVATRKSEYSHLSYFEQIYCMIEEQISVYCSLLLTFMLNHFSLEYILHKNNIADSKIIQLFIESLPGIVHQVKTIDFMIRLRHPLVRNKAPMLSLFDSIYQILNEKYQSVLLSNKGNSSIQTCDLILEFSDQVSLHSIEKIVEYISSDSKLDDDFRYDFFSRIFNLNPKFNEIFSILTNLLLKRDLKKLKEVKLSILKYWNLFQYQSAYRIVNSILTILVKFNPEYDLIYFFKSNIINMISLEKTQDFLEFLKMLSFQFLYQGIKSTLSSEENLSQWIRVTRKIFNIFPIESFSHQLENLNNPFANINLQYVVSVHSIYTILISFLANNKPMNFIYSVFNGLITVNARLDKLILNDFINDFKFIQKVKSPFIDDQLLFDILEPLTLIPFNAGSLFKKISSGDLNGTIGWYAQIIKRHVINADGIVEFTQELSDEIENEIQKKGFPTLSPCLFGAKPTDQLNSYLNIPSRLFDQSHLITTVYFILFDFYTQTFSDQPIDVVLEMRQQSYNTIIQLLAIDTYLVQLFSDLVSSQDIKEIDPKLCEIMCEILYPESDQQRLNQITFIQTIKDDQSLENLFTNQEFVEKYSLKKFFINEKLETNNHNLLSFTLPKNSSWESIIYQDIREAIDSASPIAIKKLMVHCNTPDRKCLFRTCFLLLLYQDYQTYTDIATLDKYTKLLNGENQEVSKYFNLASYKHIFNLFLNPATMKPNILIHKVLERDDKKSGYFKAIGQLIINFVALAIGSNKCTYLYHLPLHPLEVAGRYFPACEVGNIFRDCGFKLEDETKTMGNNYLYHAIVSTTSWSIFSFAVSVLPEYTKSLLNPSVHFASELKIPKSQDHHIALSNYVFERALAGFSVVFEHPSITNLLINPSLFLSEFVYQIWSQGFTITNSSGVLKSSFEKNDIAPYENYLTEVLDNLFNSIDTLKASRATQHTSPTYDRIIQIRNIYTKSNYSPLLSIEAINSFIQPKYKILVYFSNEINRICISNHFPKLIRFLELLYNSFENVLPESYLDRPISDCFNYLVENKKGGTLELERAIKDMEESWKAIIESMDLMEGGCRDRPDYEKIIYPINQQDTLLSQVIFSFDSAGSGAIIDLIENWVSQIQNHLAHLLDEIPLSPLFKDLVTSGDEDYDSIPLTLSDIDPSLTYNHLLIGSNLNPAKYYQFLCTAMSKYQNFLRNGFSPNLDMIQTKVIEKYLPGKLLSGPQFDGFKKAFAFRKESPNGNLSPPSVTIPTISTLKNFIYLSEPIKDCYCIIGKLLSTYPDKFEPMFGICQIKTKLFNYFRSIKINGDTSPCFSLLLKLIMYLRMKLINLQEKDIVSTFSVEKSPSDKLIQSELGFGDIPNYESFSGANLPSLLLALLDILFSANFDSNSFNDSTNIEKLNTLSESIQHIKAQKNDFIKTIENFMGYPTLSEFAMLYHYIPTYSASFAIIQQKTIKKKKKHILYLIGEKGKVQLFKSLIGFYPNDYQYMDLNRAQVTLSPTLTLTDCGSFSSYSEPSRTPHPSILFFVINPHSGRFDLQKFKTIKSIVERCTWTKFAIIFNITSKTIFDLFDSKFGEIQSKTVELINHPIEVILHDANKDILPTIENLIKEI</sequence>
<name>A0A8J4URR6_9MYCE</name>
<dbReference type="Proteomes" id="UP000695562">
    <property type="component" value="Unassembled WGS sequence"/>
</dbReference>
<evidence type="ECO:0000313" key="3">
    <source>
        <dbReference type="EMBL" id="KAF2072631.1"/>
    </source>
</evidence>
<dbReference type="SMART" id="SM00382">
    <property type="entry name" value="AAA"/>
    <property type="match status" value="2"/>
</dbReference>
<evidence type="ECO:0000259" key="2">
    <source>
        <dbReference type="SMART" id="SM00382"/>
    </source>
</evidence>
<evidence type="ECO:0000256" key="1">
    <source>
        <dbReference type="SAM" id="Coils"/>
    </source>
</evidence>
<dbReference type="GO" id="GO:0016887">
    <property type="term" value="F:ATP hydrolysis activity"/>
    <property type="evidence" value="ECO:0007669"/>
    <property type="project" value="InterPro"/>
</dbReference>
<dbReference type="InterPro" id="IPR027417">
    <property type="entry name" value="P-loop_NTPase"/>
</dbReference>
<dbReference type="SUPFAM" id="SSF52540">
    <property type="entry name" value="P-loop containing nucleoside triphosphate hydrolases"/>
    <property type="match status" value="1"/>
</dbReference>
<dbReference type="Gene3D" id="3.40.50.300">
    <property type="entry name" value="P-loop containing nucleotide triphosphate hydrolases"/>
    <property type="match status" value="1"/>
</dbReference>
<dbReference type="PANTHER" id="PTHR22605">
    <property type="entry name" value="RZ-TYPE DOMAIN-CONTAINING PROTEIN"/>
    <property type="match status" value="1"/>
</dbReference>
<organism evidence="3 4">
    <name type="scientific">Polysphondylium violaceum</name>
    <dbReference type="NCBI Taxonomy" id="133409"/>
    <lineage>
        <taxon>Eukaryota</taxon>
        <taxon>Amoebozoa</taxon>
        <taxon>Evosea</taxon>
        <taxon>Eumycetozoa</taxon>
        <taxon>Dictyostelia</taxon>
        <taxon>Dictyosteliales</taxon>
        <taxon>Dictyosteliaceae</taxon>
        <taxon>Polysphondylium</taxon>
    </lineage>
</organism>
<dbReference type="OrthoDB" id="10689784at2759"/>
<evidence type="ECO:0000313" key="4">
    <source>
        <dbReference type="Proteomes" id="UP000695562"/>
    </source>
</evidence>
<protein>
    <recommendedName>
        <fullName evidence="2">AAA+ ATPase domain-containing protein</fullName>
    </recommendedName>
</protein>
<keyword evidence="1" id="KW-0175">Coiled coil</keyword>
<dbReference type="GO" id="GO:0004842">
    <property type="term" value="F:ubiquitin-protein transferase activity"/>
    <property type="evidence" value="ECO:0007669"/>
    <property type="project" value="InterPro"/>
</dbReference>
<feature type="coiled-coil region" evidence="1">
    <location>
        <begin position="592"/>
        <end position="662"/>
    </location>
</feature>
<reference evidence="3" key="1">
    <citation type="submission" date="2020-01" db="EMBL/GenBank/DDBJ databases">
        <title>Development of genomics and gene disruption for Polysphondylium violaceum indicates a role for the polyketide synthase stlB in stalk morphogenesis.</title>
        <authorList>
            <person name="Narita B."/>
            <person name="Kawabe Y."/>
            <person name="Kin K."/>
            <person name="Saito T."/>
            <person name="Gibbs R."/>
            <person name="Kuspa A."/>
            <person name="Muzny D."/>
            <person name="Queller D."/>
            <person name="Richards S."/>
            <person name="Strassman J."/>
            <person name="Sucgang R."/>
            <person name="Worley K."/>
            <person name="Schaap P."/>
        </authorList>
    </citation>
    <scope>NUCLEOTIDE SEQUENCE</scope>
    <source>
        <strain evidence="3">QSvi11</strain>
    </source>
</reference>
<dbReference type="PANTHER" id="PTHR22605:SF1">
    <property type="entry name" value="RZ-TYPE DOMAIN-CONTAINING PROTEIN"/>
    <property type="match status" value="1"/>
</dbReference>
<dbReference type="InterPro" id="IPR003593">
    <property type="entry name" value="AAA+_ATPase"/>
</dbReference>
<gene>
    <name evidence="3" type="ORF">CYY_006054</name>
</gene>
<keyword evidence="4" id="KW-1185">Reference proteome</keyword>
<proteinExistence type="predicted"/>
<feature type="domain" description="AAA+ ATPase" evidence="2">
    <location>
        <begin position="895"/>
        <end position="1129"/>
    </location>
</feature>
<dbReference type="EMBL" id="AJWJ01000262">
    <property type="protein sequence ID" value="KAF2072631.1"/>
    <property type="molecule type" value="Genomic_DNA"/>
</dbReference>
<comment type="caution">
    <text evidence="3">The sequence shown here is derived from an EMBL/GenBank/DDBJ whole genome shotgun (WGS) entry which is preliminary data.</text>
</comment>
<dbReference type="InterPro" id="IPR031248">
    <property type="entry name" value="RNF213"/>
</dbReference>
<feature type="domain" description="AAA+ ATPase" evidence="2">
    <location>
        <begin position="1314"/>
        <end position="1440"/>
    </location>
</feature>
<accession>A0A8J4URR6</accession>